<evidence type="ECO:0000256" key="9">
    <source>
        <dbReference type="ARBA" id="ARBA00023049"/>
    </source>
</evidence>
<evidence type="ECO:0000256" key="12">
    <source>
        <dbReference type="RuleBase" id="RU004387"/>
    </source>
</evidence>
<dbReference type="EMBL" id="JBHSPW010000007">
    <property type="protein sequence ID" value="MFC5894521.1"/>
    <property type="molecule type" value="Genomic_DNA"/>
</dbReference>
<dbReference type="Gene3D" id="2.30.250.10">
    <property type="entry name" value="Aminopeptidase i, Domain 2"/>
    <property type="match status" value="1"/>
</dbReference>
<evidence type="ECO:0000256" key="7">
    <source>
        <dbReference type="ARBA" id="ARBA00022801"/>
    </source>
</evidence>
<organism evidence="13 14">
    <name type="scientific">Streptomyces ramulosus</name>
    <dbReference type="NCBI Taxonomy" id="47762"/>
    <lineage>
        <taxon>Bacteria</taxon>
        <taxon>Bacillati</taxon>
        <taxon>Actinomycetota</taxon>
        <taxon>Actinomycetes</taxon>
        <taxon>Kitasatosporales</taxon>
        <taxon>Streptomycetaceae</taxon>
        <taxon>Streptomyces</taxon>
    </lineage>
</organism>
<dbReference type="Pfam" id="PF02127">
    <property type="entry name" value="Peptidase_M18"/>
    <property type="match status" value="1"/>
</dbReference>
<feature type="binding site" evidence="10">
    <location>
        <position position="157"/>
    </location>
    <ligand>
        <name>Zn(2+)</name>
        <dbReference type="ChEBI" id="CHEBI:29105"/>
    </ligand>
</feature>
<dbReference type="CDD" id="cd05658">
    <property type="entry name" value="M18_DAP"/>
    <property type="match status" value="1"/>
</dbReference>
<dbReference type="PANTHER" id="PTHR28570:SF3">
    <property type="entry name" value="ASPARTYL AMINOPEPTIDASE"/>
    <property type="match status" value="1"/>
</dbReference>
<dbReference type="Gene3D" id="3.40.630.10">
    <property type="entry name" value="Zn peptidases"/>
    <property type="match status" value="1"/>
</dbReference>
<proteinExistence type="inferred from homology"/>
<keyword evidence="8 10" id="KW-0862">Zinc</keyword>
<evidence type="ECO:0000313" key="14">
    <source>
        <dbReference type="Proteomes" id="UP001596241"/>
    </source>
</evidence>
<dbReference type="SUPFAM" id="SSF101821">
    <property type="entry name" value="Aminopeptidase/glucanase lid domain"/>
    <property type="match status" value="1"/>
</dbReference>
<feature type="binding site" evidence="10">
    <location>
        <position position="406"/>
    </location>
    <ligand>
        <name>Zn(2+)</name>
        <dbReference type="ChEBI" id="CHEBI:29105"/>
    </ligand>
</feature>
<dbReference type="InterPro" id="IPR001948">
    <property type="entry name" value="Peptidase_M18"/>
</dbReference>
<accession>A0ABW1FK61</accession>
<feature type="binding site" evidence="10">
    <location>
        <position position="86"/>
    </location>
    <ligand>
        <name>Zn(2+)</name>
        <dbReference type="ChEBI" id="CHEBI:29105"/>
    </ligand>
</feature>
<keyword evidence="7 10" id="KW-0378">Hydrolase</keyword>
<evidence type="ECO:0000256" key="6">
    <source>
        <dbReference type="ARBA" id="ARBA00022723"/>
    </source>
</evidence>
<dbReference type="HAMAP" id="MF_00467">
    <property type="entry name" value="Aminopeptidase_M18_2"/>
    <property type="match status" value="1"/>
</dbReference>
<dbReference type="InterPro" id="IPR022984">
    <property type="entry name" value="M18_aminopeptidase_2"/>
</dbReference>
<comment type="cofactor">
    <cofactor evidence="1 10 12">
        <name>Zn(2+)</name>
        <dbReference type="ChEBI" id="CHEBI:29105"/>
    </cofactor>
</comment>
<sequence>MTNSARFDRGHTDDLMSFLAASPSPYHAVANAAARLAAAGFRQVAETDAWDGGHGGKYVLRGGALIAWYVPEGAEPATPFRILGAHTDSPNLRVKPLPDTGAHGWRQVAVEIYGGALLNTWLDRDLGLSGRVTLRDGSHRLVNIDRALLRVPQLAIHLDRSVNTDGLKLDKQRHMTPIWGLGEVNEGDLIAFVEQEAQLPAGEIRGWDLMVHSIEPPAYLGRDRELLAGPRMDNLLSVHAGTAALIAAAESGELTTIPVLAAFDHEENGSQSDTGADGPLLGSVLERSVFARGGAYEDRARAFAGTLCLSSDTGHAVHPNYGERHEPGHHPVPNGGPILKVNVNQRYATDGDGRAVFAAACERAEVPWQSFVSNNAMPCGTTIGPITAARHGITTVDVGVAILSMHSARELCGAEDPYLLANALTAFLEG</sequence>
<comment type="similarity">
    <text evidence="2 10 11">Belongs to the peptidase M18 family.</text>
</comment>
<dbReference type="GO" id="GO:0004177">
    <property type="term" value="F:aminopeptidase activity"/>
    <property type="evidence" value="ECO:0007669"/>
    <property type="project" value="UniProtKB-KW"/>
</dbReference>
<comment type="caution">
    <text evidence="13">The sequence shown here is derived from an EMBL/GenBank/DDBJ whole genome shotgun (WGS) entry which is preliminary data.</text>
</comment>
<dbReference type="RefSeq" id="WP_345089066.1">
    <property type="nucleotide sequence ID" value="NZ_BAAAWG010000015.1"/>
</dbReference>
<evidence type="ECO:0000256" key="3">
    <source>
        <dbReference type="ARBA" id="ARBA00014897"/>
    </source>
</evidence>
<dbReference type="PRINTS" id="PR00932">
    <property type="entry name" value="AMINO1PTASE"/>
</dbReference>
<reference evidence="14" key="1">
    <citation type="journal article" date="2019" name="Int. J. Syst. Evol. Microbiol.">
        <title>The Global Catalogue of Microorganisms (GCM) 10K type strain sequencing project: providing services to taxonomists for standard genome sequencing and annotation.</title>
        <authorList>
            <consortium name="The Broad Institute Genomics Platform"/>
            <consortium name="The Broad Institute Genome Sequencing Center for Infectious Disease"/>
            <person name="Wu L."/>
            <person name="Ma J."/>
        </authorList>
    </citation>
    <scope>NUCLEOTIDE SEQUENCE [LARGE SCALE GENOMIC DNA]</scope>
    <source>
        <strain evidence="14">CGMCC 1.15809</strain>
    </source>
</reference>
<keyword evidence="9 10" id="KW-0482">Metalloprotease</keyword>
<dbReference type="NCBIfam" id="NF002759">
    <property type="entry name" value="PRK02813.1"/>
    <property type="match status" value="1"/>
</dbReference>
<dbReference type="InterPro" id="IPR023358">
    <property type="entry name" value="Peptidase_M18_dom2"/>
</dbReference>
<dbReference type="Proteomes" id="UP001596241">
    <property type="component" value="Unassembled WGS sequence"/>
</dbReference>
<keyword evidence="4 10" id="KW-0031">Aminopeptidase</keyword>
<evidence type="ECO:0000256" key="8">
    <source>
        <dbReference type="ARBA" id="ARBA00022833"/>
    </source>
</evidence>
<evidence type="ECO:0000256" key="4">
    <source>
        <dbReference type="ARBA" id="ARBA00022438"/>
    </source>
</evidence>
<keyword evidence="14" id="KW-1185">Reference proteome</keyword>
<dbReference type="EC" id="3.4.11.-" evidence="10"/>
<evidence type="ECO:0000313" key="13">
    <source>
        <dbReference type="EMBL" id="MFC5894521.1"/>
    </source>
</evidence>
<gene>
    <name evidence="10" type="primary">apeB</name>
    <name evidence="13" type="ORF">ACFP3M_17045</name>
</gene>
<evidence type="ECO:0000256" key="2">
    <source>
        <dbReference type="ARBA" id="ARBA00008290"/>
    </source>
</evidence>
<protein>
    <recommendedName>
        <fullName evidence="3 10">Probable M18 family aminopeptidase 2</fullName>
        <ecNumber evidence="10">3.4.11.-</ecNumber>
    </recommendedName>
</protein>
<dbReference type="SUPFAM" id="SSF53187">
    <property type="entry name" value="Zn-dependent exopeptidases"/>
    <property type="match status" value="1"/>
</dbReference>
<evidence type="ECO:0000256" key="11">
    <source>
        <dbReference type="RuleBase" id="RU004386"/>
    </source>
</evidence>
<evidence type="ECO:0000256" key="1">
    <source>
        <dbReference type="ARBA" id="ARBA00001947"/>
    </source>
</evidence>
<evidence type="ECO:0000256" key="10">
    <source>
        <dbReference type="HAMAP-Rule" id="MF_00467"/>
    </source>
</evidence>
<evidence type="ECO:0000256" key="5">
    <source>
        <dbReference type="ARBA" id="ARBA00022670"/>
    </source>
</evidence>
<name>A0ABW1FK61_9ACTN</name>
<keyword evidence="6 10" id="KW-0479">Metal-binding</keyword>
<keyword evidence="5 10" id="KW-0645">Protease</keyword>
<dbReference type="PANTHER" id="PTHR28570">
    <property type="entry name" value="ASPARTYL AMINOPEPTIDASE"/>
    <property type="match status" value="1"/>
</dbReference>